<dbReference type="InterPro" id="IPR027417">
    <property type="entry name" value="P-loop_NTPase"/>
</dbReference>
<keyword evidence="8" id="KW-1185">Reference proteome</keyword>
<dbReference type="Proteomes" id="UP000007463">
    <property type="component" value="Chromosome"/>
</dbReference>
<evidence type="ECO:0000256" key="2">
    <source>
        <dbReference type="ARBA" id="ARBA00022741"/>
    </source>
</evidence>
<evidence type="ECO:0000313" key="7">
    <source>
        <dbReference type="EMBL" id="AEA43369.1"/>
    </source>
</evidence>
<keyword evidence="3" id="KW-0067">ATP-binding</keyword>
<evidence type="ECO:0000256" key="5">
    <source>
        <dbReference type="ARBA" id="ARBA00074044"/>
    </source>
</evidence>
<dbReference type="PROSITE" id="PS00211">
    <property type="entry name" value="ABC_TRANSPORTER_1"/>
    <property type="match status" value="2"/>
</dbReference>
<feature type="domain" description="ABC transporter" evidence="6">
    <location>
        <begin position="2"/>
        <end position="260"/>
    </location>
</feature>
<dbReference type="PROSITE" id="PS50893">
    <property type="entry name" value="ABC_TRANSPORTER_2"/>
    <property type="match status" value="2"/>
</dbReference>
<keyword evidence="2" id="KW-0547">Nucleotide-binding</keyword>
<dbReference type="InterPro" id="IPR051309">
    <property type="entry name" value="ABCF_ATPase"/>
</dbReference>
<evidence type="ECO:0000313" key="8">
    <source>
        <dbReference type="Proteomes" id="UP000007463"/>
    </source>
</evidence>
<dbReference type="InterPro" id="IPR032781">
    <property type="entry name" value="ABC_tran_Xtn"/>
</dbReference>
<dbReference type="RefSeq" id="WP_013686140.1">
    <property type="nucleotide sequence ID" value="NC_015321.1"/>
</dbReference>
<dbReference type="KEGG" id="fte:Fluta_1375"/>
<evidence type="ECO:0000256" key="3">
    <source>
        <dbReference type="ARBA" id="ARBA00022840"/>
    </source>
</evidence>
<gene>
    <name evidence="7" type="ordered locus">Fluta_1375</name>
</gene>
<keyword evidence="1" id="KW-0677">Repeat</keyword>
<organism evidence="7 8">
    <name type="scientific">Fluviicola taffensis (strain DSM 16823 / NCIMB 13979 / RW262)</name>
    <dbReference type="NCBI Taxonomy" id="755732"/>
    <lineage>
        <taxon>Bacteria</taxon>
        <taxon>Pseudomonadati</taxon>
        <taxon>Bacteroidota</taxon>
        <taxon>Flavobacteriia</taxon>
        <taxon>Flavobacteriales</taxon>
        <taxon>Crocinitomicaceae</taxon>
        <taxon>Fluviicola</taxon>
    </lineage>
</organism>
<protein>
    <recommendedName>
        <fullName evidence="5">Probable ATP-binding protein YbiT</fullName>
    </recommendedName>
</protein>
<dbReference type="Pfam" id="PF12848">
    <property type="entry name" value="ABC_tran_Xtn"/>
    <property type="match status" value="1"/>
</dbReference>
<dbReference type="PANTHER" id="PTHR42855:SF2">
    <property type="entry name" value="DRUG RESISTANCE ABC TRANSPORTER,ATP-BINDING PROTEIN"/>
    <property type="match status" value="1"/>
</dbReference>
<dbReference type="Pfam" id="PF00005">
    <property type="entry name" value="ABC_tran"/>
    <property type="match status" value="2"/>
</dbReference>
<dbReference type="FunFam" id="3.40.50.300:FF:000070">
    <property type="entry name" value="Putative ABC transporter ATP-binding component"/>
    <property type="match status" value="1"/>
</dbReference>
<dbReference type="InterPro" id="IPR003439">
    <property type="entry name" value="ABC_transporter-like_ATP-bd"/>
</dbReference>
<reference evidence="7 8" key="1">
    <citation type="journal article" date="2011" name="Stand. Genomic Sci.">
        <title>Complete genome sequence of the gliding freshwater bacterium Fluviicola taffensis type strain (RW262).</title>
        <authorList>
            <person name="Woyke T."/>
            <person name="Chertkov O."/>
            <person name="Lapidus A."/>
            <person name="Nolan M."/>
            <person name="Lucas S."/>
            <person name="Del Rio T.G."/>
            <person name="Tice H."/>
            <person name="Cheng J.F."/>
            <person name="Tapia R."/>
            <person name="Han C."/>
            <person name="Goodwin L."/>
            <person name="Pitluck S."/>
            <person name="Liolios K."/>
            <person name="Pagani I."/>
            <person name="Ivanova N."/>
            <person name="Huntemann M."/>
            <person name="Mavromatis K."/>
            <person name="Mikhailova N."/>
            <person name="Pati A."/>
            <person name="Chen A."/>
            <person name="Palaniappan K."/>
            <person name="Land M."/>
            <person name="Hauser L."/>
            <person name="Brambilla E.M."/>
            <person name="Rohde M."/>
            <person name="Mwirichia R."/>
            <person name="Sikorski J."/>
            <person name="Tindall B.J."/>
            <person name="Goker M."/>
            <person name="Bristow J."/>
            <person name="Eisen J.A."/>
            <person name="Markowitz V."/>
            <person name="Hugenholtz P."/>
            <person name="Klenk H.P."/>
            <person name="Kyrpides N.C."/>
        </authorList>
    </citation>
    <scope>NUCLEOTIDE SEQUENCE [LARGE SCALE GENOMIC DNA]</scope>
    <source>
        <strain evidence="8">DSM 16823 / RW262 / RW262</strain>
    </source>
</reference>
<dbReference type="InterPro" id="IPR003593">
    <property type="entry name" value="AAA+_ATPase"/>
</dbReference>
<sequence>MISVDNVTVEFSGKVLFSDVSFVINDTDKIALMGKNGAGKSTLLKILAGVNKATKGGVSAPKDAIVAYLPQHLLTEDNCTVFEETSKAFASIFAMRDEIEALNQELTVRTDYDSDDYMRLIERVSELSEKFYSIEEINYDGEVEKVLKGMGFEREDFTRSTSEFSGGWRMRIELAKILLQKPDLILLDEPTNHMDIESIQWLEDFLVNSAKAVVVISHDRAFVDAITNRTIEVTMGRIYDYKAKYSHYLELRKDRRTQQQKQYEEQQKFIAETTEFIERFKGTYSKTLQVQSRVKMLEKLDIIEVDEVDNSALRLKFPPAPRSGSYPVVITDMSKKYDNHVVFKDVNVTIERGEKIAFVGRNGEGKSTLVKAIMKEIGFDGNLELGHNTQIGYFAQNQASLLDEESTIFETIDRIAEGDVRTKVKDILGAFMFGGETSAKKVKVLSGGEKTRLALIKLLLEPVNLLILDEPTNHLDMKTKDIIKDALKAFDGTLVLVSHDRDFLDGLVTKVYEFGNKQVKTHFDDINGFLATKKMENLKEIERKLN</sequence>
<dbReference type="SMART" id="SM00382">
    <property type="entry name" value="AAA"/>
    <property type="match status" value="2"/>
</dbReference>
<evidence type="ECO:0000256" key="1">
    <source>
        <dbReference type="ARBA" id="ARBA00022737"/>
    </source>
</evidence>
<dbReference type="GO" id="GO:0016887">
    <property type="term" value="F:ATP hydrolysis activity"/>
    <property type="evidence" value="ECO:0007669"/>
    <property type="project" value="InterPro"/>
</dbReference>
<dbReference type="eggNOG" id="COG0488">
    <property type="taxonomic scope" value="Bacteria"/>
</dbReference>
<dbReference type="InterPro" id="IPR017871">
    <property type="entry name" value="ABC_transporter-like_CS"/>
</dbReference>
<dbReference type="AlphaFoldDB" id="F2IDJ6"/>
<dbReference type="HOGENOM" id="CLU_000604_36_0_10"/>
<dbReference type="PANTHER" id="PTHR42855">
    <property type="entry name" value="ABC TRANSPORTER ATP-BINDING SUBUNIT"/>
    <property type="match status" value="1"/>
</dbReference>
<dbReference type="FunFam" id="3.40.50.300:FF:000011">
    <property type="entry name" value="Putative ABC transporter ATP-binding component"/>
    <property type="match status" value="1"/>
</dbReference>
<dbReference type="STRING" id="755732.Fluta_1375"/>
<name>F2IDJ6_FLUTR</name>
<dbReference type="SUPFAM" id="SSF52540">
    <property type="entry name" value="P-loop containing nucleoside triphosphate hydrolases"/>
    <property type="match status" value="2"/>
</dbReference>
<evidence type="ECO:0000259" key="6">
    <source>
        <dbReference type="PROSITE" id="PS50893"/>
    </source>
</evidence>
<dbReference type="GO" id="GO:0005524">
    <property type="term" value="F:ATP binding"/>
    <property type="evidence" value="ECO:0007669"/>
    <property type="project" value="UniProtKB-KW"/>
</dbReference>
<accession>F2IDJ6</accession>
<reference evidence="8" key="2">
    <citation type="submission" date="2011-02" db="EMBL/GenBank/DDBJ databases">
        <title>The complete genome of Fluviicola taffensis DSM 16823.</title>
        <authorList>
            <consortium name="US DOE Joint Genome Institute (JGI-PGF)"/>
            <person name="Lucas S."/>
            <person name="Copeland A."/>
            <person name="Lapidus A."/>
            <person name="Bruce D."/>
            <person name="Goodwin L."/>
            <person name="Pitluck S."/>
            <person name="Kyrpides N."/>
            <person name="Mavromatis K."/>
            <person name="Ivanova N."/>
            <person name="Mikhailova N."/>
            <person name="Pagani I."/>
            <person name="Chertkov O."/>
            <person name="Detter J.C."/>
            <person name="Han C."/>
            <person name="Tapia R."/>
            <person name="Land M."/>
            <person name="Hauser L."/>
            <person name="Markowitz V."/>
            <person name="Cheng J.-F."/>
            <person name="Hugenholtz P."/>
            <person name="Woyke T."/>
            <person name="Wu D."/>
            <person name="Tindall B."/>
            <person name="Pomrenke H.G."/>
            <person name="Brambilla E."/>
            <person name="Klenk H.-P."/>
            <person name="Eisen J.A."/>
        </authorList>
    </citation>
    <scope>NUCLEOTIDE SEQUENCE [LARGE SCALE GENOMIC DNA]</scope>
    <source>
        <strain evidence="8">DSM 16823 / RW262 / RW262</strain>
    </source>
</reference>
<dbReference type="CDD" id="cd03221">
    <property type="entry name" value="ABCF_EF-3"/>
    <property type="match status" value="2"/>
</dbReference>
<dbReference type="Gene3D" id="3.40.50.300">
    <property type="entry name" value="P-loop containing nucleotide triphosphate hydrolases"/>
    <property type="match status" value="2"/>
</dbReference>
<proteinExistence type="inferred from homology"/>
<evidence type="ECO:0000256" key="4">
    <source>
        <dbReference type="ARBA" id="ARBA00061551"/>
    </source>
</evidence>
<dbReference type="OrthoDB" id="1521973at2"/>
<dbReference type="EMBL" id="CP002542">
    <property type="protein sequence ID" value="AEA43369.1"/>
    <property type="molecule type" value="Genomic_DNA"/>
</dbReference>
<feature type="domain" description="ABC transporter" evidence="6">
    <location>
        <begin position="328"/>
        <end position="541"/>
    </location>
</feature>
<comment type="similarity">
    <text evidence="4">Belongs to the ABC transporter superfamily. ABCF family. YbiT subfamily.</text>
</comment>